<reference evidence="1 2" key="1">
    <citation type="journal article" date="2024" name="bioRxiv">
        <title>A reference genome for Trichogramma kaykai: A tiny desert-dwelling parasitoid wasp with competing sex-ratio distorters.</title>
        <authorList>
            <person name="Culotta J."/>
            <person name="Lindsey A.R."/>
        </authorList>
    </citation>
    <scope>NUCLEOTIDE SEQUENCE [LARGE SCALE GENOMIC DNA]</scope>
    <source>
        <strain evidence="1 2">KSX58</strain>
    </source>
</reference>
<proteinExistence type="predicted"/>
<gene>
    <name evidence="1" type="ORF">TKK_007604</name>
</gene>
<keyword evidence="2" id="KW-1185">Reference proteome</keyword>
<evidence type="ECO:0000313" key="1">
    <source>
        <dbReference type="EMBL" id="KAL3398444.1"/>
    </source>
</evidence>
<dbReference type="EMBL" id="JBJJXI010000059">
    <property type="protein sequence ID" value="KAL3398444.1"/>
    <property type="molecule type" value="Genomic_DNA"/>
</dbReference>
<dbReference type="PANTHER" id="PTHR23409:SF21">
    <property type="entry name" value="CAPSID PROTEIN"/>
    <property type="match status" value="1"/>
</dbReference>
<organism evidence="1 2">
    <name type="scientific">Trichogramma kaykai</name>
    <dbReference type="NCBI Taxonomy" id="54128"/>
    <lineage>
        <taxon>Eukaryota</taxon>
        <taxon>Metazoa</taxon>
        <taxon>Ecdysozoa</taxon>
        <taxon>Arthropoda</taxon>
        <taxon>Hexapoda</taxon>
        <taxon>Insecta</taxon>
        <taxon>Pterygota</taxon>
        <taxon>Neoptera</taxon>
        <taxon>Endopterygota</taxon>
        <taxon>Hymenoptera</taxon>
        <taxon>Apocrita</taxon>
        <taxon>Proctotrupomorpha</taxon>
        <taxon>Chalcidoidea</taxon>
        <taxon>Trichogrammatidae</taxon>
        <taxon>Trichogramma</taxon>
    </lineage>
</organism>
<dbReference type="AlphaFoldDB" id="A0ABD2X0Z3"/>
<dbReference type="PANTHER" id="PTHR23409">
    <property type="entry name" value="RIBONUCLEOSIDE-DIPHOSPHATE REDUCTASE SMALL CHAIN"/>
    <property type="match status" value="1"/>
</dbReference>
<name>A0ABD2X0Z3_9HYME</name>
<protein>
    <submittedName>
        <fullName evidence="1">Uncharacterized protein</fullName>
    </submittedName>
</protein>
<dbReference type="Proteomes" id="UP001627154">
    <property type="component" value="Unassembled WGS sequence"/>
</dbReference>
<dbReference type="InterPro" id="IPR000358">
    <property type="entry name" value="RNR_small_fam"/>
</dbReference>
<evidence type="ECO:0000313" key="2">
    <source>
        <dbReference type="Proteomes" id="UP001627154"/>
    </source>
</evidence>
<accession>A0ABD2X0Z3</accession>
<sequence>MAFLHSHSAECMTSSLDLFTLPPTQTSIESSNYVHFKPISSLSGENDAPIEFVVPAASDYYLDLAHTMLHVKVKIGPLQNVDGDNRRVGPVNNFLHTIFGQVEVFFNQKLVSSSNCLYPYRAYIETLLNYNDDAKNSHLTASLWYVDQADRFDAAPEERGPNASNSGLIKRQSFTINSAPLDMIGHLHCDVFNQDKMLINGVEMRVRMVRSKDAFCLMDSSPDARFRVNIEEASLIVRRAKISPGVLLAHANTLARSTVKMPLTRVEIKSFTLPAGILNTSIDNLTLGQCPKRVIIGLLDNRGFNGNRAYNPFNFQHFNLNYLSLYVDGVQVPSKALQPRFGASPLYIEAFQTLFSGTGIHYQNEGNGIDRSIFPNGHFLFAFDLTPDFSANLCTHWNLVRTGSLRLELRFENALVVTVNCIAFLEYDNVIEIDSNRAVVTDFTS</sequence>
<comment type="caution">
    <text evidence="1">The sequence shown here is derived from an EMBL/GenBank/DDBJ whole genome shotgun (WGS) entry which is preliminary data.</text>
</comment>